<keyword evidence="6" id="KW-0406">Ion transport</keyword>
<dbReference type="Gene3D" id="1.10.520.20">
    <property type="entry name" value="N-terminal domain of the delta subunit of the F1F0-ATP synthase"/>
    <property type="match status" value="1"/>
</dbReference>
<evidence type="ECO:0000256" key="3">
    <source>
        <dbReference type="ARBA" id="ARBA00011648"/>
    </source>
</evidence>
<gene>
    <name evidence="10" type="ORF">FPE_LOCUS25658</name>
</gene>
<evidence type="ECO:0000313" key="10">
    <source>
        <dbReference type="EMBL" id="CAI9778228.1"/>
    </source>
</evidence>
<keyword evidence="8" id="KW-0066">ATP synthesis</keyword>
<dbReference type="GO" id="GO:0046933">
    <property type="term" value="F:proton-transporting ATP synthase activity, rotational mechanism"/>
    <property type="evidence" value="ECO:0007669"/>
    <property type="project" value="InterPro"/>
</dbReference>
<evidence type="ECO:0000256" key="7">
    <source>
        <dbReference type="ARBA" id="ARBA00023136"/>
    </source>
</evidence>
<organism evidence="10 11">
    <name type="scientific">Fraxinus pennsylvanica</name>
    <dbReference type="NCBI Taxonomy" id="56036"/>
    <lineage>
        <taxon>Eukaryota</taxon>
        <taxon>Viridiplantae</taxon>
        <taxon>Streptophyta</taxon>
        <taxon>Embryophyta</taxon>
        <taxon>Tracheophyta</taxon>
        <taxon>Spermatophyta</taxon>
        <taxon>Magnoliopsida</taxon>
        <taxon>eudicotyledons</taxon>
        <taxon>Gunneridae</taxon>
        <taxon>Pentapetalae</taxon>
        <taxon>asterids</taxon>
        <taxon>lamiids</taxon>
        <taxon>Lamiales</taxon>
        <taxon>Oleaceae</taxon>
        <taxon>Oleeae</taxon>
        <taxon>Fraxinus</taxon>
    </lineage>
</organism>
<reference evidence="10" key="1">
    <citation type="submission" date="2023-05" db="EMBL/GenBank/DDBJ databases">
        <authorList>
            <person name="Huff M."/>
        </authorList>
    </citation>
    <scope>NUCLEOTIDE SEQUENCE</scope>
</reference>
<evidence type="ECO:0000256" key="5">
    <source>
        <dbReference type="ARBA" id="ARBA00022781"/>
    </source>
</evidence>
<dbReference type="InterPro" id="IPR026015">
    <property type="entry name" value="ATP_synth_OSCP/delta_N_sf"/>
</dbReference>
<evidence type="ECO:0000256" key="4">
    <source>
        <dbReference type="ARBA" id="ARBA00022448"/>
    </source>
</evidence>
<dbReference type="InterPro" id="IPR000711">
    <property type="entry name" value="ATPase_OSCP/dsu"/>
</dbReference>
<proteinExistence type="inferred from homology"/>
<comment type="subunit">
    <text evidence="3">F-type ATPases have 2 components, CF(1) - the catalytic core - and CF(0) - the membrane proton channel. CF(1) has five subunits: alpha(3), beta(3), gamma(1), delta(1), epsilon(1). CF(0) has three main subunits: a, b and c.</text>
</comment>
<evidence type="ECO:0000256" key="9">
    <source>
        <dbReference type="SAM" id="MobiDB-lite"/>
    </source>
</evidence>
<accession>A0AAD2E6R4</accession>
<dbReference type="PANTHER" id="PTHR31619">
    <property type="entry name" value="4-HYDROXY-3-METHYLBUT-2-ENYL DIPHOSPHATE REDUCTASE, CHLOROPLASTIC"/>
    <property type="match status" value="1"/>
</dbReference>
<name>A0AAD2E6R4_9LAMI</name>
<protein>
    <submittedName>
        <fullName evidence="10">Uncharacterized protein</fullName>
    </submittedName>
</protein>
<comment type="subcellular location">
    <subcellularLocation>
        <location evidence="1">Membrane</location>
    </subcellularLocation>
</comment>
<feature type="region of interest" description="Disordered" evidence="9">
    <location>
        <begin position="222"/>
        <end position="270"/>
    </location>
</feature>
<comment type="similarity">
    <text evidence="2">Belongs to the ATPase delta chain family.</text>
</comment>
<dbReference type="AlphaFoldDB" id="A0AAD2E6R4"/>
<feature type="compositionally biased region" description="Basic and acidic residues" evidence="9">
    <location>
        <begin position="224"/>
        <end position="235"/>
    </location>
</feature>
<dbReference type="Pfam" id="PF00213">
    <property type="entry name" value="OSCP"/>
    <property type="match status" value="1"/>
</dbReference>
<evidence type="ECO:0000256" key="8">
    <source>
        <dbReference type="ARBA" id="ARBA00023310"/>
    </source>
</evidence>
<evidence type="ECO:0000256" key="6">
    <source>
        <dbReference type="ARBA" id="ARBA00023065"/>
    </source>
</evidence>
<keyword evidence="7" id="KW-0472">Membrane</keyword>
<keyword evidence="4" id="KW-0813">Transport</keyword>
<evidence type="ECO:0000256" key="1">
    <source>
        <dbReference type="ARBA" id="ARBA00004370"/>
    </source>
</evidence>
<evidence type="ECO:0000313" key="11">
    <source>
        <dbReference type="Proteomes" id="UP000834106"/>
    </source>
</evidence>
<dbReference type="EMBL" id="OU503051">
    <property type="protein sequence ID" value="CAI9778228.1"/>
    <property type="molecule type" value="Genomic_DNA"/>
</dbReference>
<keyword evidence="5" id="KW-0375">Hydrogen ion transport</keyword>
<dbReference type="PANTHER" id="PTHR31619:SF5">
    <property type="entry name" value="4-HYDROXY-3-METHYLBUT-2-ENYL DIPHOSPHATE REDUCTASE, CHLOROPLASTIC"/>
    <property type="match status" value="1"/>
</dbReference>
<evidence type="ECO:0000256" key="2">
    <source>
        <dbReference type="ARBA" id="ARBA00007046"/>
    </source>
</evidence>
<dbReference type="SUPFAM" id="SSF47928">
    <property type="entry name" value="N-terminal domain of the delta subunit of the F1F0-ATP synthase"/>
    <property type="match status" value="1"/>
</dbReference>
<dbReference type="Proteomes" id="UP000834106">
    <property type="component" value="Chromosome 16"/>
</dbReference>
<sequence>MAKSNKQDPTHAIALGNFPDEHSYIRLPAPCQYTRYPQSTRPNREYRSNIIRKLKENGYEYTWGNVAVKLKEAYDLCWGVELAVLIAHEARKQFPTEKISITMKLFTTPTINQSRRRKIQLIPLLNTHMPVPSGNYASALYITAVKANVLDKVKSELLTLVEASKRSPMFSQLMKDFSVTADMRVKAINGFCAQAKFTDITKNFLALVFNLYSGWKCLQNIPPKNDKNQKPKEIETTYQNPFQPKETKRNIPEESAGPNPLNPFTAQVAP</sequence>
<keyword evidence="11" id="KW-1185">Reference proteome</keyword>
<dbReference type="GO" id="GO:0016020">
    <property type="term" value="C:membrane"/>
    <property type="evidence" value="ECO:0007669"/>
    <property type="project" value="UniProtKB-SubCell"/>
</dbReference>